<evidence type="ECO:0000256" key="2">
    <source>
        <dbReference type="PROSITE-ProRule" id="PRU00335"/>
    </source>
</evidence>
<feature type="DNA-binding region" description="H-T-H motif" evidence="2">
    <location>
        <begin position="46"/>
        <end position="65"/>
    </location>
</feature>
<dbReference type="GO" id="GO:0003677">
    <property type="term" value="F:DNA binding"/>
    <property type="evidence" value="ECO:0007669"/>
    <property type="project" value="UniProtKB-UniRule"/>
</dbReference>
<proteinExistence type="predicted"/>
<keyword evidence="1 2" id="KW-0238">DNA-binding</keyword>
<dbReference type="PROSITE" id="PS50977">
    <property type="entry name" value="HTH_TETR_2"/>
    <property type="match status" value="1"/>
</dbReference>
<dbReference type="KEGG" id="cnan:A2G96_16620"/>
<dbReference type="OrthoDB" id="9809772at2"/>
<organism evidence="4 5">
    <name type="scientific">Cupriavidus nantongensis</name>
    <dbReference type="NCBI Taxonomy" id="1796606"/>
    <lineage>
        <taxon>Bacteria</taxon>
        <taxon>Pseudomonadati</taxon>
        <taxon>Pseudomonadota</taxon>
        <taxon>Betaproteobacteria</taxon>
        <taxon>Burkholderiales</taxon>
        <taxon>Burkholderiaceae</taxon>
        <taxon>Cupriavidus</taxon>
    </lineage>
</organism>
<evidence type="ECO:0000256" key="1">
    <source>
        <dbReference type="ARBA" id="ARBA00023125"/>
    </source>
</evidence>
<dbReference type="SUPFAM" id="SSF48498">
    <property type="entry name" value="Tetracyclin repressor-like, C-terminal domain"/>
    <property type="match status" value="1"/>
</dbReference>
<reference evidence="4 5" key="1">
    <citation type="submission" date="2016-03" db="EMBL/GenBank/DDBJ databases">
        <title>Complete genome sequence of a novel chlorpyrifos degrading bacterium, Cupriavidus nantongensis sp. X1.</title>
        <authorList>
            <person name="Fang L."/>
        </authorList>
    </citation>
    <scope>NUCLEOTIDE SEQUENCE [LARGE SCALE GENOMIC DNA]</scope>
    <source>
        <strain evidence="4 5">X1</strain>
    </source>
</reference>
<protein>
    <recommendedName>
        <fullName evidence="3">HTH tetR-type domain-containing protein</fullName>
    </recommendedName>
</protein>
<dbReference type="PANTHER" id="PTHR43479:SF11">
    <property type="entry name" value="ACREF_ENVCD OPERON REPRESSOR-RELATED"/>
    <property type="match status" value="1"/>
</dbReference>
<gene>
    <name evidence="4" type="ORF">A2G96_16620</name>
</gene>
<dbReference type="AlphaFoldDB" id="A0A142JMC1"/>
<accession>A0A142JMC1</accession>
<dbReference type="SUPFAM" id="SSF46689">
    <property type="entry name" value="Homeodomain-like"/>
    <property type="match status" value="1"/>
</dbReference>
<keyword evidence="5" id="KW-1185">Reference proteome</keyword>
<sequence>MKKEETADLGDWRDAGSRSERSERIRAALLRAAAEVVGEVGYSDASITMITQRAGVAQGTFYNYFKTRQDIFDALLPDMGENMLGYVRAKAAGPSNFAELEERSFRAFFSFLKEAPQFSRILNEAETFAPTAFQTHLQNVSRRYIRFLKRSLQAGEFPEYSEADLEAVAYMLMAARSYLSQRYRSDDGARVELPRSVVKTYMKFVLYGLLGRPQAGSK</sequence>
<dbReference type="Proteomes" id="UP000075238">
    <property type="component" value="Chromosome 1"/>
</dbReference>
<dbReference type="PANTHER" id="PTHR43479">
    <property type="entry name" value="ACREF/ENVCD OPERON REPRESSOR-RELATED"/>
    <property type="match status" value="1"/>
</dbReference>
<evidence type="ECO:0000313" key="5">
    <source>
        <dbReference type="Proteomes" id="UP000075238"/>
    </source>
</evidence>
<dbReference type="InterPro" id="IPR001647">
    <property type="entry name" value="HTH_TetR"/>
</dbReference>
<evidence type="ECO:0000259" key="3">
    <source>
        <dbReference type="PROSITE" id="PS50977"/>
    </source>
</evidence>
<dbReference type="Gene3D" id="1.10.10.60">
    <property type="entry name" value="Homeodomain-like"/>
    <property type="match status" value="1"/>
</dbReference>
<name>A0A142JMC1_9BURK</name>
<dbReference type="EMBL" id="CP014844">
    <property type="protein sequence ID" value="AMR79233.1"/>
    <property type="molecule type" value="Genomic_DNA"/>
</dbReference>
<dbReference type="InterPro" id="IPR036271">
    <property type="entry name" value="Tet_transcr_reg_TetR-rel_C_sf"/>
</dbReference>
<dbReference type="InterPro" id="IPR009057">
    <property type="entry name" value="Homeodomain-like_sf"/>
</dbReference>
<dbReference type="Pfam" id="PF00440">
    <property type="entry name" value="TetR_N"/>
    <property type="match status" value="1"/>
</dbReference>
<dbReference type="Gene3D" id="1.10.357.10">
    <property type="entry name" value="Tetracycline Repressor, domain 2"/>
    <property type="match status" value="1"/>
</dbReference>
<dbReference type="InterPro" id="IPR050624">
    <property type="entry name" value="HTH-type_Tx_Regulator"/>
</dbReference>
<dbReference type="PRINTS" id="PR00455">
    <property type="entry name" value="HTHTETR"/>
</dbReference>
<dbReference type="RefSeq" id="WP_062801059.1">
    <property type="nucleotide sequence ID" value="NZ_CP014844.1"/>
</dbReference>
<evidence type="ECO:0000313" key="4">
    <source>
        <dbReference type="EMBL" id="AMR79233.1"/>
    </source>
</evidence>
<feature type="domain" description="HTH tetR-type" evidence="3">
    <location>
        <begin position="23"/>
        <end position="83"/>
    </location>
</feature>